<protein>
    <recommendedName>
        <fullName evidence="10">Thiamine pyrimidine synthase</fullName>
    </recommendedName>
</protein>
<proteinExistence type="inferred from homology"/>
<evidence type="ECO:0000256" key="3">
    <source>
        <dbReference type="ARBA" id="ARBA00009406"/>
    </source>
</evidence>
<evidence type="ECO:0000256" key="11">
    <source>
        <dbReference type="ARBA" id="ARBA00048179"/>
    </source>
</evidence>
<keyword evidence="8" id="KW-0784">Thiamine biosynthesis</keyword>
<accession>A0A2K9NLY9</accession>
<evidence type="ECO:0000256" key="5">
    <source>
        <dbReference type="ARBA" id="ARBA00022679"/>
    </source>
</evidence>
<dbReference type="AlphaFoldDB" id="A0A2K9NLY9"/>
<evidence type="ECO:0000256" key="6">
    <source>
        <dbReference type="ARBA" id="ARBA00022723"/>
    </source>
</evidence>
<organism evidence="12 13">
    <name type="scientific">Niveispirillum cyanobacteriorum</name>
    <dbReference type="NCBI Taxonomy" id="1612173"/>
    <lineage>
        <taxon>Bacteria</taxon>
        <taxon>Pseudomonadati</taxon>
        <taxon>Pseudomonadota</taxon>
        <taxon>Alphaproteobacteria</taxon>
        <taxon>Rhodospirillales</taxon>
        <taxon>Azospirillaceae</taxon>
        <taxon>Niveispirillum</taxon>
    </lineage>
</organism>
<evidence type="ECO:0000313" key="12">
    <source>
        <dbReference type="EMBL" id="AUN33405.1"/>
    </source>
</evidence>
<evidence type="ECO:0000256" key="2">
    <source>
        <dbReference type="ARBA" id="ARBA00004948"/>
    </source>
</evidence>
<comment type="similarity">
    <text evidence="3">Belongs to the NMT1/THI5 family.</text>
</comment>
<keyword evidence="7" id="KW-0663">Pyridoxal phosphate</keyword>
<sequence>MRELVRIVTAATLLTAGLLLGGCGEESREAEKVTFNMSWLPQGSMAGVILAIDKGFYAEEGLAVEAVRGFGGIRTANELDQGMFQFGYADPLAVILNRANGGTARMIGAISDRWPAGLCFIKERHKVESPADLAGMVVGGGQNSPMQVLVPAWLEKNGVEKGEVTLMQLDPAVVVASLVEGKIDAGECWLGNSLPLFRRRAEEAGLSLGWLAYSDFNLDIYGNGLITSDKVIKERPEQVRAFLKATYRGYAAALADPDAAVAVMLKHYPVLDAAITKQQLLETGALLKRQARAGWMEPDRVAGTLDFLRGAYGLKADVKVSEVFTTDYLPQP</sequence>
<evidence type="ECO:0000256" key="1">
    <source>
        <dbReference type="ARBA" id="ARBA00003469"/>
    </source>
</evidence>
<evidence type="ECO:0000256" key="10">
    <source>
        <dbReference type="ARBA" id="ARBA00033171"/>
    </source>
</evidence>
<keyword evidence="13" id="KW-1185">Reference proteome</keyword>
<geneLocation type="plasmid" evidence="12 13">
    <name>unnamed1</name>
</geneLocation>
<gene>
    <name evidence="12" type="ORF">C0V82_23895</name>
</gene>
<dbReference type="GO" id="GO:0046872">
    <property type="term" value="F:metal ion binding"/>
    <property type="evidence" value="ECO:0007669"/>
    <property type="project" value="UniProtKB-KW"/>
</dbReference>
<dbReference type="Proteomes" id="UP000234752">
    <property type="component" value="Plasmid unnamed1"/>
</dbReference>
<dbReference type="GO" id="GO:0009228">
    <property type="term" value="P:thiamine biosynthetic process"/>
    <property type="evidence" value="ECO:0007669"/>
    <property type="project" value="UniProtKB-KW"/>
</dbReference>
<dbReference type="SUPFAM" id="SSF53850">
    <property type="entry name" value="Periplasmic binding protein-like II"/>
    <property type="match status" value="1"/>
</dbReference>
<evidence type="ECO:0000313" key="13">
    <source>
        <dbReference type="Proteomes" id="UP000234752"/>
    </source>
</evidence>
<dbReference type="Pfam" id="PF09084">
    <property type="entry name" value="NMT1"/>
    <property type="match status" value="1"/>
</dbReference>
<evidence type="ECO:0000256" key="4">
    <source>
        <dbReference type="ARBA" id="ARBA00011738"/>
    </source>
</evidence>
<name>A0A2K9NLY9_9PROT</name>
<dbReference type="PROSITE" id="PS51257">
    <property type="entry name" value="PROKAR_LIPOPROTEIN"/>
    <property type="match status" value="1"/>
</dbReference>
<dbReference type="EMBL" id="CP025613">
    <property type="protein sequence ID" value="AUN33405.1"/>
    <property type="molecule type" value="Genomic_DNA"/>
</dbReference>
<keyword evidence="6" id="KW-0479">Metal-binding</keyword>
<comment type="subunit">
    <text evidence="4">Homodimer.</text>
</comment>
<dbReference type="OrthoDB" id="9815602at2"/>
<reference evidence="12 13" key="1">
    <citation type="submission" date="2017-12" db="EMBL/GenBank/DDBJ databases">
        <title>Genomes of bacteria within cyanobacterial aggregates.</title>
        <authorList>
            <person name="Cai H."/>
        </authorList>
    </citation>
    <scope>NUCLEOTIDE SEQUENCE [LARGE SCALE GENOMIC DNA]</scope>
    <source>
        <strain evidence="12 13">TH16</strain>
        <plasmid evidence="12 13">unnamed1</plasmid>
    </source>
</reference>
<dbReference type="PANTHER" id="PTHR31528:SF1">
    <property type="entry name" value="4-AMINO-5-HYDROXYMETHYL-2-METHYLPYRIMIDINE PHOSPHATE SYNTHASE THI11-RELATED"/>
    <property type="match status" value="1"/>
</dbReference>
<dbReference type="InterPro" id="IPR015168">
    <property type="entry name" value="SsuA/THI5"/>
</dbReference>
<dbReference type="PANTHER" id="PTHR31528">
    <property type="entry name" value="4-AMINO-5-HYDROXYMETHYL-2-METHYLPYRIMIDINE PHOSPHATE SYNTHASE THI11-RELATED"/>
    <property type="match status" value="1"/>
</dbReference>
<dbReference type="RefSeq" id="WP_102114918.1">
    <property type="nucleotide sequence ID" value="NZ_BMGN01000001.1"/>
</dbReference>
<dbReference type="KEGG" id="ncb:C0V82_23895"/>
<keyword evidence="5" id="KW-0808">Transferase</keyword>
<dbReference type="GO" id="GO:0016740">
    <property type="term" value="F:transferase activity"/>
    <property type="evidence" value="ECO:0007669"/>
    <property type="project" value="UniProtKB-KW"/>
</dbReference>
<dbReference type="InterPro" id="IPR027939">
    <property type="entry name" value="NMT1/THI5"/>
</dbReference>
<comment type="pathway">
    <text evidence="2">Cofactor biosynthesis; thiamine diphosphate biosynthesis.</text>
</comment>
<dbReference type="Gene3D" id="3.40.190.10">
    <property type="entry name" value="Periplasmic binding protein-like II"/>
    <property type="match status" value="2"/>
</dbReference>
<evidence type="ECO:0000256" key="9">
    <source>
        <dbReference type="ARBA" id="ARBA00023004"/>
    </source>
</evidence>
<comment type="function">
    <text evidence="1">Responsible for the formation of the pyrimidine heterocycle in the thiamine biosynthesis pathway. Catalyzes the formation of hydroxymethylpyrimidine phosphate (HMP-P) from histidine and pyridoxal phosphate (PLP). The protein uses PLP and the active site histidine to form HMP-P, generating an inactive enzyme. The enzyme can only undergo a single turnover, which suggests it is a suicide enzyme.</text>
</comment>
<keyword evidence="9" id="KW-0408">Iron</keyword>
<evidence type="ECO:0000256" key="7">
    <source>
        <dbReference type="ARBA" id="ARBA00022898"/>
    </source>
</evidence>
<comment type="catalytic activity">
    <reaction evidence="11">
        <text>N(6)-(pyridoxal phosphate)-L-lysyl-[4-amino-5-hydroxymethyl-2-methylpyrimidine phosphate synthase] + L-histidyl-[4-amino-5-hydroxymethyl-2-methylpyrimidine phosphate synthase] + 2 Fe(3+) + 4 H2O = L-lysyl-[4-amino-5-hydroxymethyl-2-methylpyrimidine phosphate synthase] + (2S)-2-amino-5-hydroxy-4-oxopentanoyl-[4-amino-5-hydroxymethyl-2-methylpyrimidine phosphate synthase] + 4-amino-2-methyl-5-(phosphooxymethyl)pyrimidine + 3-oxopropanoate + 2 Fe(2+) + 2 H(+)</text>
        <dbReference type="Rhea" id="RHEA:65756"/>
        <dbReference type="Rhea" id="RHEA-COMP:16892"/>
        <dbReference type="Rhea" id="RHEA-COMP:16893"/>
        <dbReference type="Rhea" id="RHEA-COMP:16894"/>
        <dbReference type="Rhea" id="RHEA-COMP:16895"/>
        <dbReference type="ChEBI" id="CHEBI:15377"/>
        <dbReference type="ChEBI" id="CHEBI:15378"/>
        <dbReference type="ChEBI" id="CHEBI:29033"/>
        <dbReference type="ChEBI" id="CHEBI:29034"/>
        <dbReference type="ChEBI" id="CHEBI:29969"/>
        <dbReference type="ChEBI" id="CHEBI:29979"/>
        <dbReference type="ChEBI" id="CHEBI:33190"/>
        <dbReference type="ChEBI" id="CHEBI:58354"/>
        <dbReference type="ChEBI" id="CHEBI:143915"/>
        <dbReference type="ChEBI" id="CHEBI:157692"/>
    </reaction>
    <physiologicalReaction direction="left-to-right" evidence="11">
        <dbReference type="Rhea" id="RHEA:65757"/>
    </physiologicalReaction>
</comment>
<evidence type="ECO:0000256" key="8">
    <source>
        <dbReference type="ARBA" id="ARBA00022977"/>
    </source>
</evidence>
<keyword evidence="12" id="KW-0614">Plasmid</keyword>